<dbReference type="EMBL" id="LR746272">
    <property type="protein sequence ID" value="CAA7403084.1"/>
    <property type="molecule type" value="Genomic_DNA"/>
</dbReference>
<evidence type="ECO:0000256" key="4">
    <source>
        <dbReference type="ARBA" id="ARBA00023004"/>
    </source>
</evidence>
<dbReference type="Proteomes" id="UP000663760">
    <property type="component" value="Chromosome 9"/>
</dbReference>
<comment type="cofactor">
    <cofactor evidence="1">
        <name>L-ascorbate</name>
        <dbReference type="ChEBI" id="CHEBI:38290"/>
    </cofactor>
</comment>
<sequence>MTSRSEPMTAHLDRLGHRHLVDFSKLLHLPDSHAWPELQDHPLAAAAAAGQVADEPVPVIDLDDPNVLPNLASACKRWGVFTITGHGVPARTLRCLESQSRRLFSLPTAQKLKALRPIDGISGYGQGRISEFFPKNMWWEGFTIVGSPDEHARKLWPDGHLPFCEAFEEYNREMKKLSGKLLALVLKSLELPVDEVSWYVPACPDGDCFSAATSLLQLNYYPACPSPERTMGLGDHTDSSLFTLLYQNLVSGLQVAPPAGGGWVTVPHVEGGLIVNVGDLLHIVSNGRCTNVVHRAVVDRNQDRLSIAYLYGPPANAKIAPIGRGSEAPVYRTVTWPEYIGIRAKHFTKSLESIRVLPEGEEKAGEDNDGPTVSIGITE</sequence>
<keyword evidence="9" id="KW-1185">Reference proteome</keyword>
<proteinExistence type="inferred from homology"/>
<evidence type="ECO:0000313" key="8">
    <source>
        <dbReference type="EMBL" id="CAA7403084.1"/>
    </source>
</evidence>
<keyword evidence="3 5" id="KW-0560">Oxidoreductase</keyword>
<evidence type="ECO:0000256" key="1">
    <source>
        <dbReference type="ARBA" id="ARBA00001961"/>
    </source>
</evidence>
<protein>
    <recommendedName>
        <fullName evidence="7">Fe2OG dioxygenase domain-containing protein</fullName>
    </recommendedName>
</protein>
<dbReference type="GO" id="GO:0046872">
    <property type="term" value="F:metal ion binding"/>
    <property type="evidence" value="ECO:0007669"/>
    <property type="project" value="UniProtKB-KW"/>
</dbReference>
<dbReference type="AlphaFoldDB" id="A0A7I8L1J8"/>
<evidence type="ECO:0000256" key="3">
    <source>
        <dbReference type="ARBA" id="ARBA00023002"/>
    </source>
</evidence>
<keyword evidence="4 5" id="KW-0408">Iron</keyword>
<dbReference type="InterPro" id="IPR050231">
    <property type="entry name" value="Iron_ascorbate_oxido_reductase"/>
</dbReference>
<keyword evidence="2 5" id="KW-0479">Metal-binding</keyword>
<feature type="domain" description="Fe2OG dioxygenase" evidence="7">
    <location>
        <begin position="211"/>
        <end position="313"/>
    </location>
</feature>
<evidence type="ECO:0000256" key="6">
    <source>
        <dbReference type="SAM" id="MobiDB-lite"/>
    </source>
</evidence>
<dbReference type="PROSITE" id="PS51471">
    <property type="entry name" value="FE2OG_OXY"/>
    <property type="match status" value="1"/>
</dbReference>
<gene>
    <name evidence="8" type="ORF">SI8410_09013762</name>
</gene>
<dbReference type="Gene3D" id="2.60.120.330">
    <property type="entry name" value="B-lactam Antibiotic, Isopenicillin N Synthase, Chain"/>
    <property type="match status" value="1"/>
</dbReference>
<dbReference type="OrthoDB" id="288590at2759"/>
<dbReference type="Pfam" id="PF03171">
    <property type="entry name" value="2OG-FeII_Oxy"/>
    <property type="match status" value="1"/>
</dbReference>
<dbReference type="GO" id="GO:0016491">
    <property type="term" value="F:oxidoreductase activity"/>
    <property type="evidence" value="ECO:0007669"/>
    <property type="project" value="UniProtKB-KW"/>
</dbReference>
<dbReference type="InterPro" id="IPR005123">
    <property type="entry name" value="Oxoglu/Fe-dep_dioxygenase_dom"/>
</dbReference>
<dbReference type="PANTHER" id="PTHR47990">
    <property type="entry name" value="2-OXOGLUTARATE (2OG) AND FE(II)-DEPENDENT OXYGENASE SUPERFAMILY PROTEIN-RELATED"/>
    <property type="match status" value="1"/>
</dbReference>
<dbReference type="InterPro" id="IPR026992">
    <property type="entry name" value="DIOX_N"/>
</dbReference>
<reference evidence="8" key="1">
    <citation type="submission" date="2020-02" db="EMBL/GenBank/DDBJ databases">
        <authorList>
            <person name="Scholz U."/>
            <person name="Mascher M."/>
            <person name="Fiebig A."/>
        </authorList>
    </citation>
    <scope>NUCLEOTIDE SEQUENCE</scope>
</reference>
<evidence type="ECO:0000256" key="5">
    <source>
        <dbReference type="RuleBase" id="RU003682"/>
    </source>
</evidence>
<dbReference type="Pfam" id="PF14226">
    <property type="entry name" value="DIOX_N"/>
    <property type="match status" value="1"/>
</dbReference>
<dbReference type="InterPro" id="IPR044861">
    <property type="entry name" value="IPNS-like_FE2OG_OXY"/>
</dbReference>
<organism evidence="8 9">
    <name type="scientific">Spirodela intermedia</name>
    <name type="common">Intermediate duckweed</name>
    <dbReference type="NCBI Taxonomy" id="51605"/>
    <lineage>
        <taxon>Eukaryota</taxon>
        <taxon>Viridiplantae</taxon>
        <taxon>Streptophyta</taxon>
        <taxon>Embryophyta</taxon>
        <taxon>Tracheophyta</taxon>
        <taxon>Spermatophyta</taxon>
        <taxon>Magnoliopsida</taxon>
        <taxon>Liliopsida</taxon>
        <taxon>Araceae</taxon>
        <taxon>Lemnoideae</taxon>
        <taxon>Spirodela</taxon>
    </lineage>
</organism>
<evidence type="ECO:0000313" key="9">
    <source>
        <dbReference type="Proteomes" id="UP000663760"/>
    </source>
</evidence>
<dbReference type="SUPFAM" id="SSF51197">
    <property type="entry name" value="Clavaminate synthase-like"/>
    <property type="match status" value="1"/>
</dbReference>
<comment type="similarity">
    <text evidence="5">Belongs to the iron/ascorbate-dependent oxidoreductase family.</text>
</comment>
<dbReference type="PRINTS" id="PR00682">
    <property type="entry name" value="IPNSYNTHASE"/>
</dbReference>
<name>A0A7I8L1J8_SPIIN</name>
<feature type="region of interest" description="Disordered" evidence="6">
    <location>
        <begin position="359"/>
        <end position="379"/>
    </location>
</feature>
<accession>A0A7I8L1J8</accession>
<dbReference type="InterPro" id="IPR027443">
    <property type="entry name" value="IPNS-like_sf"/>
</dbReference>
<evidence type="ECO:0000259" key="7">
    <source>
        <dbReference type="PROSITE" id="PS51471"/>
    </source>
</evidence>
<evidence type="ECO:0000256" key="2">
    <source>
        <dbReference type="ARBA" id="ARBA00022723"/>
    </source>
</evidence>